<evidence type="ECO:0000256" key="8">
    <source>
        <dbReference type="SAM" id="MobiDB-lite"/>
    </source>
</evidence>
<evidence type="ECO:0000256" key="2">
    <source>
        <dbReference type="ARBA" id="ARBA00022723"/>
    </source>
</evidence>
<keyword evidence="3 7" id="KW-0863">Zinc-finger</keyword>
<dbReference type="GO" id="GO:0042393">
    <property type="term" value="F:histone binding"/>
    <property type="evidence" value="ECO:0007669"/>
    <property type="project" value="TreeGrafter"/>
</dbReference>
<proteinExistence type="inferred from homology"/>
<dbReference type="PROSITE" id="PS01359">
    <property type="entry name" value="ZF_PHD_1"/>
    <property type="match status" value="1"/>
</dbReference>
<keyword evidence="5" id="KW-0805">Transcription regulation</keyword>
<keyword evidence="6" id="KW-0804">Transcription</keyword>
<evidence type="ECO:0000256" key="1">
    <source>
        <dbReference type="ARBA" id="ARBA00006992"/>
    </source>
</evidence>
<accession>A0A3L6PNA7</accession>
<dbReference type="SUPFAM" id="SSF52540">
    <property type="entry name" value="P-loop containing nucleoside triphosphate hydrolases"/>
    <property type="match status" value="2"/>
</dbReference>
<dbReference type="InterPro" id="IPR057025">
    <property type="entry name" value="Znr_FGT1_2"/>
</dbReference>
<keyword evidence="2" id="KW-0479">Metal-binding</keyword>
<dbReference type="InterPro" id="IPR027417">
    <property type="entry name" value="P-loop_NTPase"/>
</dbReference>
<evidence type="ECO:0000259" key="9">
    <source>
        <dbReference type="PROSITE" id="PS50016"/>
    </source>
</evidence>
<dbReference type="InterPro" id="IPR039187">
    <property type="entry name" value="SNO_AAA"/>
</dbReference>
<dbReference type="InterPro" id="IPR011011">
    <property type="entry name" value="Znf_FYVE_PHD"/>
</dbReference>
<dbReference type="Pfam" id="PF13871">
    <property type="entry name" value="Helicase_C_4"/>
    <property type="match status" value="1"/>
</dbReference>
<evidence type="ECO:0000313" key="10">
    <source>
        <dbReference type="EMBL" id="RLM60237.1"/>
    </source>
</evidence>
<dbReference type="GO" id="GO:0031490">
    <property type="term" value="F:chromatin DNA binding"/>
    <property type="evidence" value="ECO:0007669"/>
    <property type="project" value="TreeGrafter"/>
</dbReference>
<sequence>MAGRGSSPAPAAAVQVRCAGCRGVLAVAPGMTEFICPKCRMAQRLPPELMPPSPPKASPTPPPSAPTPTPPPPSLPPPPPPPAPHAPPPPGRRSAPRAQGVDPTKIQLPCARCKAVLNVPHGLARFRCPQCGVDLAVDMSKLRHFLASAGPGFVPPPMPPPPPVPMPHMPFLPMMPPHLQVPMVPMFPPAEPPEEINEVAVDVERDEDGGGTFGETFIDYRPPKLSLGLPHPDPVVETSSLSAVQPPEPTHKLTIMEELDKSNALSCLQIETLVYACQRHLHHLPTGARAGFFIGDGAGVGKGRTIAGLIWENWQQGRHKALWISIGSDLKYDARRDLDDVGAKCVEVHALNKLPYSKLDSEAIGIKDGVVFVTYSSLIASSEKGLSRLQQLVQWCGSEFDGLLLFDECHKAKNLIPEAGSQPTRTGKAVLEIQEILPQARVVYCSATGASEPRNLGYMVRLGLWGDGTSFENFNQFLGALEKGGVGALELVAMDMKARGMYVCRTLSYKGADFDVLEAPLEERMMNMYKKAAGLWVELRVELLSAIEYYAEDKVNSAQIWRLYWASHQRFFRHMCMSAKVPAVVRLAKEALAEEKCVVIGLQSTGEARTEEAIAKYGVELEDFISGPRELLLKLVEDHYPLPPKPDCFQQDEENVMEFQLKRHYGPDVSLKGRVSKLGKLEDVSDAGSDEYPPPESDHESTDSDEEFYMCQICNSEEEKSLLLYCSVCAARVHPGCLTPPWTDALTDDWSCYGCKEKVENYFKERDAYLTELSKRYDAAVERKSKILDIIRSLDLPNNPLDDIIDQLGGPDNVAEITGRRGMLIRASDGKGVIYQARNTKDVALDMINMHEKQQFMNGEKNIAIISEAGSAGVSLHADRRAKNQRRRVHITLELPWSADRAIQQFGRTHRSNQTSAPEYRLIFTNLGGEKRFASIVAKRLESLGALTQGDRRAGPSLSAFNYDSNYGKKALTMMYRGIMEQDTFPVVPLGCSENQANLEEFITKAKAALVSVGIIRDPVMCKLFYKLICIVAKLKLFDLFTSILDLVIQNARTEGQLDSGIVDIKAKSVEMKESPKTVHVDTLSGATTVLYTFTIDRGASFELANAILEERLKDEAGSSSDGFYESRKEWMGRRHFLLAFEGSTEGMYRVIRPAVGEASREMPLVELKSKYRKVSSVDKVGKGWQEEYDASSKQCMHGPKCKLGSHCTVGRRLQEINILGGLILPVWGAVEKALAKQVRQIHKRIRVVRLETTNDNQRFVGLIIPNSAVESVLEGQFQCSIFQALPSAYTFNDL</sequence>
<dbReference type="Gene3D" id="3.30.40.10">
    <property type="entry name" value="Zinc/RING finger domain, C3HC4 (zinc finger)"/>
    <property type="match status" value="1"/>
</dbReference>
<dbReference type="PROSITE" id="PS50016">
    <property type="entry name" value="ZF_PHD_2"/>
    <property type="match status" value="1"/>
</dbReference>
<feature type="compositionally biased region" description="Pro residues" evidence="8">
    <location>
        <begin position="48"/>
        <end position="91"/>
    </location>
</feature>
<feature type="domain" description="PHD-type" evidence="9">
    <location>
        <begin position="708"/>
        <end position="758"/>
    </location>
</feature>
<dbReference type="SMART" id="SM00249">
    <property type="entry name" value="PHD"/>
    <property type="match status" value="1"/>
</dbReference>
<keyword evidence="4" id="KW-0862">Zinc</keyword>
<evidence type="ECO:0000256" key="5">
    <source>
        <dbReference type="ARBA" id="ARBA00023015"/>
    </source>
</evidence>
<dbReference type="InterPro" id="IPR057024">
    <property type="entry name" value="Znr_FGT1_1"/>
</dbReference>
<evidence type="ECO:0000256" key="7">
    <source>
        <dbReference type="PROSITE-ProRule" id="PRU00146"/>
    </source>
</evidence>
<feature type="region of interest" description="Disordered" evidence="8">
    <location>
        <begin position="684"/>
        <end position="704"/>
    </location>
</feature>
<dbReference type="PRINTS" id="PR01217">
    <property type="entry name" value="PRICHEXTENSN"/>
</dbReference>
<dbReference type="GO" id="GO:0006355">
    <property type="term" value="P:regulation of DNA-templated transcription"/>
    <property type="evidence" value="ECO:0007669"/>
    <property type="project" value="InterPro"/>
</dbReference>
<dbReference type="InterPro" id="IPR019787">
    <property type="entry name" value="Znf_PHD-finger"/>
</dbReference>
<dbReference type="InterPro" id="IPR013083">
    <property type="entry name" value="Znf_RING/FYVE/PHD"/>
</dbReference>
<feature type="region of interest" description="Disordered" evidence="8">
    <location>
        <begin position="45"/>
        <end position="102"/>
    </location>
</feature>
<dbReference type="EMBL" id="PQIB02000016">
    <property type="protein sequence ID" value="RLM60237.1"/>
    <property type="molecule type" value="Genomic_DNA"/>
</dbReference>
<organism evidence="10 11">
    <name type="scientific">Panicum miliaceum</name>
    <name type="common">Proso millet</name>
    <name type="synonym">Broomcorn millet</name>
    <dbReference type="NCBI Taxonomy" id="4540"/>
    <lineage>
        <taxon>Eukaryota</taxon>
        <taxon>Viridiplantae</taxon>
        <taxon>Streptophyta</taxon>
        <taxon>Embryophyta</taxon>
        <taxon>Tracheophyta</taxon>
        <taxon>Spermatophyta</taxon>
        <taxon>Magnoliopsida</taxon>
        <taxon>Liliopsida</taxon>
        <taxon>Poales</taxon>
        <taxon>Poaceae</taxon>
        <taxon>PACMAD clade</taxon>
        <taxon>Panicoideae</taxon>
        <taxon>Panicodae</taxon>
        <taxon>Paniceae</taxon>
        <taxon>Panicinae</taxon>
        <taxon>Panicum</taxon>
        <taxon>Panicum sect. Panicum</taxon>
    </lineage>
</organism>
<dbReference type="FunFam" id="3.40.50.300:FF:000342">
    <property type="entry name" value="Protein strawberry notch homolog 2"/>
    <property type="match status" value="1"/>
</dbReference>
<evidence type="ECO:0000256" key="3">
    <source>
        <dbReference type="ARBA" id="ARBA00022771"/>
    </source>
</evidence>
<evidence type="ECO:0000256" key="4">
    <source>
        <dbReference type="ARBA" id="ARBA00022833"/>
    </source>
</evidence>
<reference evidence="11" key="1">
    <citation type="journal article" date="2019" name="Nat. Commun.">
        <title>The genome of broomcorn millet.</title>
        <authorList>
            <person name="Zou C."/>
            <person name="Miki D."/>
            <person name="Li D."/>
            <person name="Tang Q."/>
            <person name="Xiao L."/>
            <person name="Rajput S."/>
            <person name="Deng P."/>
            <person name="Jia W."/>
            <person name="Huang R."/>
            <person name="Zhang M."/>
            <person name="Sun Y."/>
            <person name="Hu J."/>
            <person name="Fu X."/>
            <person name="Schnable P.S."/>
            <person name="Li F."/>
            <person name="Zhang H."/>
            <person name="Feng B."/>
            <person name="Zhu X."/>
            <person name="Liu R."/>
            <person name="Schnable J.C."/>
            <person name="Zhu J.-K."/>
            <person name="Zhang H."/>
        </authorList>
    </citation>
    <scope>NUCLEOTIDE SEQUENCE [LARGE SCALE GENOMIC DNA]</scope>
</reference>
<dbReference type="PANTHER" id="PTHR12706:SF31">
    <property type="entry name" value="PHD-TYPE DOMAIN-CONTAINING PROTEIN"/>
    <property type="match status" value="1"/>
</dbReference>
<comment type="caution">
    <text evidence="10">The sequence shown here is derived from an EMBL/GenBank/DDBJ whole genome shotgun (WGS) entry which is preliminary data.</text>
</comment>
<dbReference type="GO" id="GO:0005634">
    <property type="term" value="C:nucleus"/>
    <property type="evidence" value="ECO:0007669"/>
    <property type="project" value="TreeGrafter"/>
</dbReference>
<evidence type="ECO:0000313" key="11">
    <source>
        <dbReference type="Proteomes" id="UP000275267"/>
    </source>
</evidence>
<dbReference type="OrthoDB" id="421838at2759"/>
<dbReference type="GO" id="GO:0008270">
    <property type="term" value="F:zinc ion binding"/>
    <property type="evidence" value="ECO:0007669"/>
    <property type="project" value="UniProtKB-KW"/>
</dbReference>
<dbReference type="Proteomes" id="UP000275267">
    <property type="component" value="Unassembled WGS sequence"/>
</dbReference>
<protein>
    <recommendedName>
        <fullName evidence="9">PHD-type domain-containing protein</fullName>
    </recommendedName>
</protein>
<dbReference type="Pfam" id="PF00628">
    <property type="entry name" value="PHD"/>
    <property type="match status" value="1"/>
</dbReference>
<dbReference type="InterPro" id="IPR026937">
    <property type="entry name" value="SBNO_Helicase_C_dom"/>
</dbReference>
<dbReference type="Pfam" id="PF23547">
    <property type="entry name" value="Zn_ribbon_FGT1_1"/>
    <property type="match status" value="1"/>
</dbReference>
<name>A0A3L6PNA7_PANMI</name>
<dbReference type="Pfam" id="PF23548">
    <property type="entry name" value="Zn_ribbon_FGT1_2"/>
    <property type="match status" value="1"/>
</dbReference>
<dbReference type="SUPFAM" id="SSF57903">
    <property type="entry name" value="FYVE/PHD zinc finger"/>
    <property type="match status" value="1"/>
</dbReference>
<dbReference type="Gene3D" id="3.40.50.300">
    <property type="entry name" value="P-loop containing nucleotide triphosphate hydrolases"/>
    <property type="match status" value="2"/>
</dbReference>
<gene>
    <name evidence="10" type="ORF">C2845_PM14G05360</name>
</gene>
<dbReference type="Pfam" id="PF13872">
    <property type="entry name" value="AAA_34"/>
    <property type="match status" value="1"/>
</dbReference>
<dbReference type="InterPro" id="IPR019786">
    <property type="entry name" value="Zinc_finger_PHD-type_CS"/>
</dbReference>
<evidence type="ECO:0000256" key="6">
    <source>
        <dbReference type="ARBA" id="ARBA00023163"/>
    </source>
</evidence>
<dbReference type="InterPro" id="IPR001965">
    <property type="entry name" value="Znf_PHD"/>
</dbReference>
<dbReference type="InterPro" id="IPR057332">
    <property type="entry name" value="SBNO_a/b_dom"/>
</dbReference>
<comment type="similarity">
    <text evidence="1">Belongs to the SBNO family.</text>
</comment>
<keyword evidence="11" id="KW-1185">Reference proteome</keyword>
<dbReference type="PANTHER" id="PTHR12706">
    <property type="entry name" value="STRAWBERRY NOTCH-RELATED"/>
    <property type="match status" value="1"/>
</dbReference>
<dbReference type="Pfam" id="PF25373">
    <property type="entry name" value="SBNO"/>
    <property type="match status" value="1"/>
</dbReference>
<dbReference type="InterPro" id="IPR026741">
    <property type="entry name" value="SNO"/>
</dbReference>